<organism evidence="4 5">
    <name type="scientific">Acipenser oxyrinchus oxyrinchus</name>
    <dbReference type="NCBI Taxonomy" id="40147"/>
    <lineage>
        <taxon>Eukaryota</taxon>
        <taxon>Metazoa</taxon>
        <taxon>Chordata</taxon>
        <taxon>Craniata</taxon>
        <taxon>Vertebrata</taxon>
        <taxon>Euteleostomi</taxon>
        <taxon>Actinopterygii</taxon>
        <taxon>Chondrostei</taxon>
        <taxon>Acipenseriformes</taxon>
        <taxon>Acipenseridae</taxon>
        <taxon>Acipenser</taxon>
    </lineage>
</organism>
<proteinExistence type="predicted"/>
<protein>
    <submittedName>
        <fullName evidence="4">Phosphatidylinositol 4-phosphate 5-kinase-like protein 1 isoform X1</fullName>
    </submittedName>
</protein>
<dbReference type="GO" id="GO:0016308">
    <property type="term" value="F:1-phosphatidylinositol-4-phosphate 5-kinase activity"/>
    <property type="evidence" value="ECO:0007669"/>
    <property type="project" value="TreeGrafter"/>
</dbReference>
<keyword evidence="1" id="KW-0418">Kinase</keyword>
<dbReference type="InterPro" id="IPR027484">
    <property type="entry name" value="PInositol-4-P-5-kinase_N"/>
</dbReference>
<dbReference type="Gene3D" id="3.30.800.10">
    <property type="entry name" value="Phosphatidylinositol Phosphate Kinase II Beta"/>
    <property type="match status" value="1"/>
</dbReference>
<dbReference type="SMART" id="SM00330">
    <property type="entry name" value="PIPKc"/>
    <property type="match status" value="1"/>
</dbReference>
<name>A0AAD8CQS8_ACIOX</name>
<keyword evidence="1" id="KW-0547">Nucleotide-binding</keyword>
<evidence type="ECO:0000313" key="4">
    <source>
        <dbReference type="EMBL" id="KAK1155484.1"/>
    </source>
</evidence>
<feature type="region of interest" description="Disordered" evidence="2">
    <location>
        <begin position="1"/>
        <end position="24"/>
    </location>
</feature>
<dbReference type="AlphaFoldDB" id="A0AAD8CQS8"/>
<accession>A0AAD8CQS8</accession>
<evidence type="ECO:0000256" key="2">
    <source>
        <dbReference type="SAM" id="MobiDB-lite"/>
    </source>
</evidence>
<dbReference type="Gene3D" id="3.30.810.10">
    <property type="entry name" value="2-Layer Sandwich"/>
    <property type="match status" value="1"/>
</dbReference>
<dbReference type="SUPFAM" id="SSF56104">
    <property type="entry name" value="SAICAR synthase-like"/>
    <property type="match status" value="1"/>
</dbReference>
<reference evidence="4" key="1">
    <citation type="submission" date="2022-02" db="EMBL/GenBank/DDBJ databases">
        <title>Atlantic sturgeon de novo genome assembly.</title>
        <authorList>
            <person name="Stock M."/>
            <person name="Klopp C."/>
            <person name="Guiguen Y."/>
            <person name="Cabau C."/>
            <person name="Parinello H."/>
            <person name="Santidrian Yebra-Pimentel E."/>
            <person name="Kuhl H."/>
            <person name="Dirks R.P."/>
            <person name="Guessner J."/>
            <person name="Wuertz S."/>
            <person name="Du K."/>
            <person name="Schartl M."/>
        </authorList>
    </citation>
    <scope>NUCLEOTIDE SEQUENCE</scope>
    <source>
        <strain evidence="4">STURGEONOMICS-FGT-2020</strain>
        <tissue evidence="4">Whole blood</tissue>
    </source>
</reference>
<dbReference type="PROSITE" id="PS51455">
    <property type="entry name" value="PIPK"/>
    <property type="match status" value="1"/>
</dbReference>
<dbReference type="PANTHER" id="PTHR23086:SF46">
    <property type="entry name" value="PHOSPHATIDYLINOSITOL 4-PHOSPHATE 5-KINASE-LIKE PROTEIN 1"/>
    <property type="match status" value="1"/>
</dbReference>
<dbReference type="InterPro" id="IPR023610">
    <property type="entry name" value="PInositol-4/5-P-5/4-kinase"/>
</dbReference>
<dbReference type="GO" id="GO:0005524">
    <property type="term" value="F:ATP binding"/>
    <property type="evidence" value="ECO:0007669"/>
    <property type="project" value="UniProtKB-UniRule"/>
</dbReference>
<keyword evidence="5" id="KW-1185">Reference proteome</keyword>
<evidence type="ECO:0000259" key="3">
    <source>
        <dbReference type="PROSITE" id="PS51455"/>
    </source>
</evidence>
<feature type="domain" description="PIPK" evidence="3">
    <location>
        <begin position="79"/>
        <end position="488"/>
    </location>
</feature>
<sequence length="489" mass="56778">MVSTLNTSVTEDDQTSSETAGERTCLTRARRRRRFYSEGDTKLSFRKSAFLTRSMDAQEHWSSRRTRTMRRKLMWNARQQWKLLGLFEIGKQHEFYDFTCMLKEGLAAAVQNSIDNPPPNELAEADFKMEVNQRHDGFKMRTFAGSVFSHFRQRLGMTEKEYQLSLSSKGLYLQFISNSKSKADFFLTNDKRFFLKTQNKKEVRFLLSNLRVYMEHLEKYPHSLIVKFLGVHRIKIPNQGKKYFIVMQSVFYPDERISERYDIKGCQVSRWTDPAPESSQEIVVLKDLNFEGKYICVDQQRAWLVRQMEIDSQFLQGLNVLDYSLLVAVQPLHVDERMKSQSLASLIIRTKQSVNGSSSLSFSVPGIVEEESAVLVSEMVCGTEQCQVREVHPGRPIPLQTLGAQSSVESKLQAQNRRLLPSFKNPLHVIDGPEARYFVGIVDIFTVYGFRKKLEYLWKCLRYRGQAFSTVSPDVYARRLCHWVESHSV</sequence>
<evidence type="ECO:0000313" key="5">
    <source>
        <dbReference type="Proteomes" id="UP001230051"/>
    </source>
</evidence>
<dbReference type="GO" id="GO:0046854">
    <property type="term" value="P:phosphatidylinositol phosphate biosynthetic process"/>
    <property type="evidence" value="ECO:0007669"/>
    <property type="project" value="TreeGrafter"/>
</dbReference>
<keyword evidence="1" id="KW-0808">Transferase</keyword>
<dbReference type="Pfam" id="PF01504">
    <property type="entry name" value="PIP5K"/>
    <property type="match status" value="1"/>
</dbReference>
<evidence type="ECO:0000256" key="1">
    <source>
        <dbReference type="PROSITE-ProRule" id="PRU00781"/>
    </source>
</evidence>
<dbReference type="InterPro" id="IPR002498">
    <property type="entry name" value="PInositol-4-P-4/5-kinase_core"/>
</dbReference>
<dbReference type="InterPro" id="IPR027483">
    <property type="entry name" value="PInositol-4-P-4/5-kinase_C_sf"/>
</dbReference>
<comment type="caution">
    <text evidence="4">The sequence shown here is derived from an EMBL/GenBank/DDBJ whole genome shotgun (WGS) entry which is preliminary data.</text>
</comment>
<keyword evidence="1" id="KW-0067">ATP-binding</keyword>
<dbReference type="PANTHER" id="PTHR23086">
    <property type="entry name" value="PHOSPHATIDYLINOSITOL-4-PHOSPHATE 5-KINASE"/>
    <property type="match status" value="1"/>
</dbReference>
<dbReference type="GO" id="GO:0005886">
    <property type="term" value="C:plasma membrane"/>
    <property type="evidence" value="ECO:0007669"/>
    <property type="project" value="TreeGrafter"/>
</dbReference>
<dbReference type="CDD" id="cd17304">
    <property type="entry name" value="PIPKc_PIP5KL1"/>
    <property type="match status" value="1"/>
</dbReference>
<dbReference type="EMBL" id="JAGXEW010000030">
    <property type="protein sequence ID" value="KAK1155484.1"/>
    <property type="molecule type" value="Genomic_DNA"/>
</dbReference>
<dbReference type="Proteomes" id="UP001230051">
    <property type="component" value="Unassembled WGS sequence"/>
</dbReference>
<gene>
    <name evidence="4" type="primary">PIP5KL1</name>
    <name evidence="4" type="ORF">AOXY_G26837</name>
</gene>